<evidence type="ECO:0000313" key="2">
    <source>
        <dbReference type="EMBL" id="SQB21846.1"/>
    </source>
</evidence>
<feature type="region of interest" description="Disordered" evidence="1">
    <location>
        <begin position="29"/>
        <end position="50"/>
    </location>
</feature>
<name>A0A2X2UYX5_CITKO</name>
<protein>
    <submittedName>
        <fullName evidence="2">Flagellar hook protein FlgE</fullName>
    </submittedName>
</protein>
<accession>A0A2X2UYX5</accession>
<organism evidence="2 3">
    <name type="scientific">Citrobacter koseri</name>
    <name type="common">Citrobacter diversus</name>
    <dbReference type="NCBI Taxonomy" id="545"/>
    <lineage>
        <taxon>Bacteria</taxon>
        <taxon>Pseudomonadati</taxon>
        <taxon>Pseudomonadota</taxon>
        <taxon>Gammaproteobacteria</taxon>
        <taxon>Enterobacterales</taxon>
        <taxon>Enterobacteriaceae</taxon>
        <taxon>Citrobacter</taxon>
    </lineage>
</organism>
<evidence type="ECO:0000256" key="1">
    <source>
        <dbReference type="SAM" id="MobiDB-lite"/>
    </source>
</evidence>
<keyword evidence="2" id="KW-0966">Cell projection</keyword>
<sequence>MKDGSVYATFSNGERMLQGQLVAGELCEPEWSGGQKTARRGYKPPVPARR</sequence>
<reference evidence="2 3" key="1">
    <citation type="submission" date="2018-06" db="EMBL/GenBank/DDBJ databases">
        <authorList>
            <consortium name="Pathogen Informatics"/>
            <person name="Doyle S."/>
        </authorList>
    </citation>
    <scope>NUCLEOTIDE SEQUENCE [LARGE SCALE GENOMIC DNA]</scope>
    <source>
        <strain evidence="2 3">NCTC10786</strain>
    </source>
</reference>
<dbReference type="Proteomes" id="UP000251584">
    <property type="component" value="Unassembled WGS sequence"/>
</dbReference>
<dbReference type="AlphaFoldDB" id="A0A2X2UYX5"/>
<dbReference type="EMBL" id="UAVY01000001">
    <property type="protein sequence ID" value="SQB21846.1"/>
    <property type="molecule type" value="Genomic_DNA"/>
</dbReference>
<keyword evidence="2" id="KW-0969">Cilium</keyword>
<proteinExistence type="predicted"/>
<feature type="compositionally biased region" description="Basic residues" evidence="1">
    <location>
        <begin position="37"/>
        <end position="50"/>
    </location>
</feature>
<evidence type="ECO:0000313" key="3">
    <source>
        <dbReference type="Proteomes" id="UP000251584"/>
    </source>
</evidence>
<keyword evidence="2" id="KW-0282">Flagellum</keyword>
<gene>
    <name evidence="2" type="ORF">NCTC10786_01068</name>
</gene>